<dbReference type="OrthoDB" id="8901764at2759"/>
<reference evidence="1 2" key="1">
    <citation type="submission" date="2018-11" db="EMBL/GenBank/DDBJ databases">
        <authorList>
            <consortium name="Pathogen Informatics"/>
        </authorList>
    </citation>
    <scope>NUCLEOTIDE SEQUENCE [LARGE SCALE GENOMIC DNA]</scope>
</reference>
<name>A0A3P7J6E6_STRVU</name>
<dbReference type="Gene3D" id="3.40.640.10">
    <property type="entry name" value="Type I PLP-dependent aspartate aminotransferase-like (Major domain)"/>
    <property type="match status" value="1"/>
</dbReference>
<protein>
    <submittedName>
        <fullName evidence="1">Uncharacterized protein</fullName>
    </submittedName>
</protein>
<gene>
    <name evidence="1" type="ORF">SVUK_LOCUS15988</name>
</gene>
<dbReference type="Proteomes" id="UP000270094">
    <property type="component" value="Unassembled WGS sequence"/>
</dbReference>
<keyword evidence="2" id="KW-1185">Reference proteome</keyword>
<proteinExistence type="predicted"/>
<evidence type="ECO:0000313" key="1">
    <source>
        <dbReference type="EMBL" id="VDM80990.1"/>
    </source>
</evidence>
<dbReference type="EMBL" id="UYYB01110993">
    <property type="protein sequence ID" value="VDM80990.1"/>
    <property type="molecule type" value="Genomic_DNA"/>
</dbReference>
<organism evidence="1 2">
    <name type="scientific">Strongylus vulgaris</name>
    <name type="common">Blood worm</name>
    <dbReference type="NCBI Taxonomy" id="40348"/>
    <lineage>
        <taxon>Eukaryota</taxon>
        <taxon>Metazoa</taxon>
        <taxon>Ecdysozoa</taxon>
        <taxon>Nematoda</taxon>
        <taxon>Chromadorea</taxon>
        <taxon>Rhabditida</taxon>
        <taxon>Rhabditina</taxon>
        <taxon>Rhabditomorpha</taxon>
        <taxon>Strongyloidea</taxon>
        <taxon>Strongylidae</taxon>
        <taxon>Strongylus</taxon>
    </lineage>
</organism>
<accession>A0A3P7J6E6</accession>
<dbReference type="InterPro" id="IPR015421">
    <property type="entry name" value="PyrdxlP-dep_Trfase_major"/>
</dbReference>
<dbReference type="AlphaFoldDB" id="A0A3P7J6E6"/>
<evidence type="ECO:0000313" key="2">
    <source>
        <dbReference type="Proteomes" id="UP000270094"/>
    </source>
</evidence>
<sequence>MECVRDIQDFSTRFFLQQLCALITSPNISTGGTISNLYALLVARFAFEPRGKKVGLKEVPKMCCFTSESVSKAKHKSMQRKIILILRVTFLSKAQPQSVGLAPIIASTFL</sequence>